<dbReference type="EMBL" id="JADFTS010000007">
    <property type="protein sequence ID" value="KAF9597577.1"/>
    <property type="molecule type" value="Genomic_DNA"/>
</dbReference>
<keyword evidence="1" id="KW-0732">Signal</keyword>
<keyword evidence="4" id="KW-1185">Reference proteome</keyword>
<dbReference type="InterPro" id="IPR052929">
    <property type="entry name" value="RNase_H-like_EbsB-rel"/>
</dbReference>
<gene>
    <name evidence="3" type="ORF">IFM89_019945</name>
</gene>
<dbReference type="Pfam" id="PF13456">
    <property type="entry name" value="RVT_3"/>
    <property type="match status" value="1"/>
</dbReference>
<feature type="signal peptide" evidence="1">
    <location>
        <begin position="1"/>
        <end position="26"/>
    </location>
</feature>
<feature type="domain" description="RNase H type-1" evidence="2">
    <location>
        <begin position="84"/>
        <end position="171"/>
    </location>
</feature>
<dbReference type="GO" id="GO:0003676">
    <property type="term" value="F:nucleic acid binding"/>
    <property type="evidence" value="ECO:0007669"/>
    <property type="project" value="InterPro"/>
</dbReference>
<organism evidence="3 4">
    <name type="scientific">Coptis chinensis</name>
    <dbReference type="NCBI Taxonomy" id="261450"/>
    <lineage>
        <taxon>Eukaryota</taxon>
        <taxon>Viridiplantae</taxon>
        <taxon>Streptophyta</taxon>
        <taxon>Embryophyta</taxon>
        <taxon>Tracheophyta</taxon>
        <taxon>Spermatophyta</taxon>
        <taxon>Magnoliopsida</taxon>
        <taxon>Ranunculales</taxon>
        <taxon>Ranunculaceae</taxon>
        <taxon>Coptidoideae</taxon>
        <taxon>Coptis</taxon>
    </lineage>
</organism>
<sequence length="194" mass="21676">MFRSIMKAKAVVASLACGMVWQVGDGIGGFWNEPLLRSLPMPIRSAITSTIIRANIPNKLVWQFTKNGIVEENSWDEQVSRVKANSPGEAEALAAKLAVNYAVQQHWREVIVEGDAKSVILACVDMISPSSWTWNQALCNISMRSSSFNSMLFRFTPRTCNTSAHKLAKWASSREYLSVLDVCNNFLNQFLSKE</sequence>
<dbReference type="PANTHER" id="PTHR47074:SF48">
    <property type="entry name" value="POLYNUCLEOTIDYL TRANSFERASE, RIBONUCLEASE H-LIKE SUPERFAMILY PROTEIN"/>
    <property type="match status" value="1"/>
</dbReference>
<dbReference type="OrthoDB" id="692976at2759"/>
<dbReference type="Proteomes" id="UP000631114">
    <property type="component" value="Unassembled WGS sequence"/>
</dbReference>
<accession>A0A835LM50</accession>
<comment type="caution">
    <text evidence="3">The sequence shown here is derived from an EMBL/GenBank/DDBJ whole genome shotgun (WGS) entry which is preliminary data.</text>
</comment>
<evidence type="ECO:0000259" key="2">
    <source>
        <dbReference type="Pfam" id="PF13456"/>
    </source>
</evidence>
<dbReference type="Gene3D" id="3.30.420.10">
    <property type="entry name" value="Ribonuclease H-like superfamily/Ribonuclease H"/>
    <property type="match status" value="1"/>
</dbReference>
<dbReference type="InterPro" id="IPR012337">
    <property type="entry name" value="RNaseH-like_sf"/>
</dbReference>
<evidence type="ECO:0000313" key="4">
    <source>
        <dbReference type="Proteomes" id="UP000631114"/>
    </source>
</evidence>
<reference evidence="3 4" key="1">
    <citation type="submission" date="2020-10" db="EMBL/GenBank/DDBJ databases">
        <title>The Coptis chinensis genome and diversification of protoberbering-type alkaloids.</title>
        <authorList>
            <person name="Wang B."/>
            <person name="Shu S."/>
            <person name="Song C."/>
            <person name="Liu Y."/>
        </authorList>
    </citation>
    <scope>NUCLEOTIDE SEQUENCE [LARGE SCALE GENOMIC DNA]</scope>
    <source>
        <strain evidence="3">HL-2020</strain>
        <tissue evidence="3">Leaf</tissue>
    </source>
</reference>
<evidence type="ECO:0000313" key="3">
    <source>
        <dbReference type="EMBL" id="KAF9597577.1"/>
    </source>
</evidence>
<evidence type="ECO:0000256" key="1">
    <source>
        <dbReference type="SAM" id="SignalP"/>
    </source>
</evidence>
<dbReference type="SUPFAM" id="SSF53098">
    <property type="entry name" value="Ribonuclease H-like"/>
    <property type="match status" value="1"/>
</dbReference>
<feature type="chain" id="PRO_5032936537" description="RNase H type-1 domain-containing protein" evidence="1">
    <location>
        <begin position="27"/>
        <end position="194"/>
    </location>
</feature>
<dbReference type="PANTHER" id="PTHR47074">
    <property type="entry name" value="BNAC02G40300D PROTEIN"/>
    <property type="match status" value="1"/>
</dbReference>
<protein>
    <recommendedName>
        <fullName evidence="2">RNase H type-1 domain-containing protein</fullName>
    </recommendedName>
</protein>
<dbReference type="GO" id="GO:0004523">
    <property type="term" value="F:RNA-DNA hybrid ribonuclease activity"/>
    <property type="evidence" value="ECO:0007669"/>
    <property type="project" value="InterPro"/>
</dbReference>
<proteinExistence type="predicted"/>
<dbReference type="InterPro" id="IPR036397">
    <property type="entry name" value="RNaseH_sf"/>
</dbReference>
<dbReference type="AlphaFoldDB" id="A0A835LM50"/>
<dbReference type="InterPro" id="IPR002156">
    <property type="entry name" value="RNaseH_domain"/>
</dbReference>
<name>A0A835LM50_9MAGN</name>